<evidence type="ECO:0000313" key="2">
    <source>
        <dbReference type="Proteomes" id="UP001596392"/>
    </source>
</evidence>
<accession>A0ABW2H7N8</accession>
<evidence type="ECO:0000313" key="1">
    <source>
        <dbReference type="EMBL" id="MFC7247358.1"/>
    </source>
</evidence>
<sequence length="391" mass="43969">MELPLGEMVQSLLSLSGHVLDLYKYKKDGTFAEQQQLVAALQQQDREQIAAHAAEVESMQSDTRIREGGLFRQLDLQVEVGRTNIDLHRQLVARRLQREDERALFRNNDPETVRQSVVEITMGGSRPALLIAPFHRDDLTTEQNQTAIPSFRMNIRRQWITKPWSEDLGCLDGALARPLSDTDADVLAIRRVLADLPVVLIYGDIQSQQRVWASIVAWNIAEIEDGPSINLNLGPIRMPQGQDPTLRIEFEDTLGDMMSMAAAIFAEWFHVLRQGRVPRFHEHFRNGYLNLARAGAVYAVAYDVAIRRGQLSEVVGRIHQADMFAAAELPDKAVEAARRAVELAESCLDIVPVREMRRLCALLVEAGDGHKAKEAGLLLKRKTAAVINDFR</sequence>
<organism evidence="1 2">
    <name type="scientific">Catellatospora aurea</name>
    <dbReference type="NCBI Taxonomy" id="1337874"/>
    <lineage>
        <taxon>Bacteria</taxon>
        <taxon>Bacillati</taxon>
        <taxon>Actinomycetota</taxon>
        <taxon>Actinomycetes</taxon>
        <taxon>Micromonosporales</taxon>
        <taxon>Micromonosporaceae</taxon>
        <taxon>Catellatospora</taxon>
    </lineage>
</organism>
<dbReference type="EMBL" id="JBHTAC010000054">
    <property type="protein sequence ID" value="MFC7247358.1"/>
    <property type="molecule type" value="Genomic_DNA"/>
</dbReference>
<dbReference type="Proteomes" id="UP001596392">
    <property type="component" value="Unassembled WGS sequence"/>
</dbReference>
<comment type="caution">
    <text evidence="1">The sequence shown here is derived from an EMBL/GenBank/DDBJ whole genome shotgun (WGS) entry which is preliminary data.</text>
</comment>
<gene>
    <name evidence="1" type="ORF">ACFQO7_33210</name>
</gene>
<reference evidence="2" key="1">
    <citation type="journal article" date="2019" name="Int. J. Syst. Evol. Microbiol.">
        <title>The Global Catalogue of Microorganisms (GCM) 10K type strain sequencing project: providing services to taxonomists for standard genome sequencing and annotation.</title>
        <authorList>
            <consortium name="The Broad Institute Genomics Platform"/>
            <consortium name="The Broad Institute Genome Sequencing Center for Infectious Disease"/>
            <person name="Wu L."/>
            <person name="Ma J."/>
        </authorList>
    </citation>
    <scope>NUCLEOTIDE SEQUENCE [LARGE SCALE GENOMIC DNA]</scope>
    <source>
        <strain evidence="2">CGMCC 1.9106</strain>
    </source>
</reference>
<dbReference type="RefSeq" id="WP_376810099.1">
    <property type="nucleotide sequence ID" value="NZ_JBHTAC010000054.1"/>
</dbReference>
<protein>
    <submittedName>
        <fullName evidence="1">Uncharacterized protein</fullName>
    </submittedName>
</protein>
<proteinExistence type="predicted"/>
<keyword evidence="2" id="KW-1185">Reference proteome</keyword>
<name>A0ABW2H7N8_9ACTN</name>